<protein>
    <submittedName>
        <fullName evidence="1">5592_t:CDS:1</fullName>
    </submittedName>
</protein>
<sequence length="155" mass="18039">CLSPSRHYSTQRIVKNPLESIQYYDYSQIGSPTDFSLNDFIILPNHFTPSEQKFLSDQSLKKLKRILGKQVIYQDGHFDGVIHGYRECQASHWGEDEDRIMEVFHQKVYSLFPENIHWLPTHILELSECGGIREHVDHVEVVHSAFSDLSSSMFD</sequence>
<keyword evidence="2" id="KW-1185">Reference proteome</keyword>
<name>A0ACA9NA39_9GLOM</name>
<organism evidence="1 2">
    <name type="scientific">Acaulospora colombiana</name>
    <dbReference type="NCBI Taxonomy" id="27376"/>
    <lineage>
        <taxon>Eukaryota</taxon>
        <taxon>Fungi</taxon>
        <taxon>Fungi incertae sedis</taxon>
        <taxon>Mucoromycota</taxon>
        <taxon>Glomeromycotina</taxon>
        <taxon>Glomeromycetes</taxon>
        <taxon>Diversisporales</taxon>
        <taxon>Acaulosporaceae</taxon>
        <taxon>Acaulospora</taxon>
    </lineage>
</organism>
<accession>A0ACA9NA39</accession>
<proteinExistence type="predicted"/>
<reference evidence="1" key="1">
    <citation type="submission" date="2021-06" db="EMBL/GenBank/DDBJ databases">
        <authorList>
            <person name="Kallberg Y."/>
            <person name="Tangrot J."/>
            <person name="Rosling A."/>
        </authorList>
    </citation>
    <scope>NUCLEOTIDE SEQUENCE</scope>
    <source>
        <strain evidence="1">CL356</strain>
    </source>
</reference>
<evidence type="ECO:0000313" key="1">
    <source>
        <dbReference type="EMBL" id="CAG8642523.1"/>
    </source>
</evidence>
<feature type="non-terminal residue" evidence="1">
    <location>
        <position position="1"/>
    </location>
</feature>
<dbReference type="EMBL" id="CAJVPT010019609">
    <property type="protein sequence ID" value="CAG8642523.1"/>
    <property type="molecule type" value="Genomic_DNA"/>
</dbReference>
<evidence type="ECO:0000313" key="2">
    <source>
        <dbReference type="Proteomes" id="UP000789525"/>
    </source>
</evidence>
<gene>
    <name evidence="1" type="ORF">ACOLOM_LOCUS7987</name>
</gene>
<comment type="caution">
    <text evidence="1">The sequence shown here is derived from an EMBL/GenBank/DDBJ whole genome shotgun (WGS) entry which is preliminary data.</text>
</comment>
<dbReference type="Proteomes" id="UP000789525">
    <property type="component" value="Unassembled WGS sequence"/>
</dbReference>